<dbReference type="Proteomes" id="UP000000702">
    <property type="component" value="Unassembled WGS sequence"/>
</dbReference>
<evidence type="ECO:0000313" key="3">
    <source>
        <dbReference type="EMBL" id="CCD12253.1"/>
    </source>
</evidence>
<dbReference type="EMBL" id="CAEQ01000640">
    <property type="protein sequence ID" value="CCD12253.1"/>
    <property type="molecule type" value="Genomic_DNA"/>
</dbReference>
<name>F9W506_TRYCI</name>
<evidence type="ECO:0000313" key="4">
    <source>
        <dbReference type="Proteomes" id="UP000000702"/>
    </source>
</evidence>
<dbReference type="AlphaFoldDB" id="F9W506"/>
<protein>
    <submittedName>
        <fullName evidence="3">Uncharacterized protein</fullName>
    </submittedName>
</protein>
<evidence type="ECO:0000256" key="1">
    <source>
        <dbReference type="SAM" id="MobiDB-lite"/>
    </source>
</evidence>
<feature type="chain" id="PRO_5003394693" evidence="2">
    <location>
        <begin position="24"/>
        <end position="131"/>
    </location>
</feature>
<keyword evidence="2" id="KW-0732">Signal</keyword>
<proteinExistence type="predicted"/>
<reference evidence="4" key="1">
    <citation type="submission" date="2011-07" db="EMBL/GenBank/DDBJ databases">
        <title>Divergent evolution of antigenic variation in African trypanosomes.</title>
        <authorList>
            <person name="Jackson A.P."/>
            <person name="Berry A."/>
            <person name="Allison H.C."/>
            <person name="Burton P."/>
            <person name="Anderson J."/>
            <person name="Aslett M."/>
            <person name="Brown R."/>
            <person name="Corton N."/>
            <person name="Harris D."/>
            <person name="Hauser H."/>
            <person name="Gamble J."/>
            <person name="Gilderthorp R."/>
            <person name="McQuillan J."/>
            <person name="Quail M.A."/>
            <person name="Sanders M."/>
            <person name="Van Tonder A."/>
            <person name="Ginger M.L."/>
            <person name="Donelson J.E."/>
            <person name="Field M.C."/>
            <person name="Barry J.D."/>
            <person name="Berriman M."/>
            <person name="Hertz-Fowler C."/>
        </authorList>
    </citation>
    <scope>NUCLEOTIDE SEQUENCE [LARGE SCALE GENOMIC DNA]</scope>
    <source>
        <strain evidence="4">IL3000</strain>
    </source>
</reference>
<gene>
    <name evidence="3" type="ORF">TCIL3000_0_31530</name>
</gene>
<accession>F9W506</accession>
<feature type="signal peptide" evidence="2">
    <location>
        <begin position="1"/>
        <end position="23"/>
    </location>
</feature>
<feature type="region of interest" description="Disordered" evidence="1">
    <location>
        <begin position="28"/>
        <end position="82"/>
    </location>
</feature>
<keyword evidence="4" id="KW-1185">Reference proteome</keyword>
<organism evidence="3 4">
    <name type="scientific">Trypanosoma congolense (strain IL3000)</name>
    <dbReference type="NCBI Taxonomy" id="1068625"/>
    <lineage>
        <taxon>Eukaryota</taxon>
        <taxon>Discoba</taxon>
        <taxon>Euglenozoa</taxon>
        <taxon>Kinetoplastea</taxon>
        <taxon>Metakinetoplastina</taxon>
        <taxon>Trypanosomatida</taxon>
        <taxon>Trypanosomatidae</taxon>
        <taxon>Trypanosoma</taxon>
        <taxon>Nannomonas</taxon>
    </lineage>
</organism>
<sequence length="131" mass="14048">MSASSVGRVFALVSAALAGGAAAMLLQHGKHSDEGRRHCPDSAMRRSNGDTQSSPAAGPRPHGFDDSNVVSEGGHSGDTFLERLTSKGLPSHDRVRYFMGFVASLNYERRIPNWVLEHLPGIGPEGATYRM</sequence>
<feature type="compositionally biased region" description="Basic and acidic residues" evidence="1">
    <location>
        <begin position="30"/>
        <end position="48"/>
    </location>
</feature>
<comment type="caution">
    <text evidence="3">The sequence shown here is derived from an EMBL/GenBank/DDBJ whole genome shotgun (WGS) entry which is preliminary data.</text>
</comment>
<reference evidence="3 4" key="2">
    <citation type="journal article" date="2012" name="Proc. Natl. Acad. Sci. U.S.A.">
        <title>Antigenic diversity is generated by distinct evolutionary mechanisms in African trypanosome species.</title>
        <authorList>
            <person name="Jackson A.P."/>
            <person name="Berry A."/>
            <person name="Aslett M."/>
            <person name="Allison H.C."/>
            <person name="Burton P."/>
            <person name="Vavrova-Anderson J."/>
            <person name="Brown R."/>
            <person name="Browne H."/>
            <person name="Corton N."/>
            <person name="Hauser H."/>
            <person name="Gamble J."/>
            <person name="Gilderthorp R."/>
            <person name="Marcello L."/>
            <person name="McQuillan J."/>
            <person name="Otto T.D."/>
            <person name="Quail M.A."/>
            <person name="Sanders M.J."/>
            <person name="van Tonder A."/>
            <person name="Ginger M.L."/>
            <person name="Field M.C."/>
            <person name="Barry J.D."/>
            <person name="Hertz-Fowler C."/>
            <person name="Berriman M."/>
        </authorList>
    </citation>
    <scope>NUCLEOTIDE SEQUENCE [LARGE SCALE GENOMIC DNA]</scope>
    <source>
        <strain evidence="3 4">IL3000</strain>
    </source>
</reference>
<evidence type="ECO:0000256" key="2">
    <source>
        <dbReference type="SAM" id="SignalP"/>
    </source>
</evidence>